<gene>
    <name evidence="4" type="ORF">N7G274_004109</name>
</gene>
<feature type="compositionally biased region" description="Basic and acidic residues" evidence="2">
    <location>
        <begin position="76"/>
        <end position="113"/>
    </location>
</feature>
<feature type="region of interest" description="Disordered" evidence="2">
    <location>
        <begin position="606"/>
        <end position="684"/>
    </location>
</feature>
<feature type="compositionally biased region" description="Polar residues" evidence="2">
    <location>
        <begin position="503"/>
        <end position="521"/>
    </location>
</feature>
<dbReference type="InterPro" id="IPR018034">
    <property type="entry name" value="Kri1"/>
</dbReference>
<feature type="compositionally biased region" description="Basic and acidic residues" evidence="2">
    <location>
        <begin position="522"/>
        <end position="545"/>
    </location>
</feature>
<feature type="compositionally biased region" description="Basic and acidic residues" evidence="2">
    <location>
        <begin position="255"/>
        <end position="270"/>
    </location>
</feature>
<name>A0ABR4AD35_9LECA</name>
<feature type="region of interest" description="Disordered" evidence="2">
    <location>
        <begin position="340"/>
        <end position="380"/>
    </location>
</feature>
<feature type="compositionally biased region" description="Basic residues" evidence="2">
    <location>
        <begin position="612"/>
        <end position="626"/>
    </location>
</feature>
<comment type="caution">
    <text evidence="4">The sequence shown here is derived from an EMBL/GenBank/DDBJ whole genome shotgun (WGS) entry which is preliminary data.</text>
</comment>
<accession>A0ABR4AD35</accession>
<sequence>MAEWRPVQTMSTTIGVKRPSLGNKEREQPQKRIKALLEENDLSIEDGGSLDSTRGVPVENGKQSDHSHGFTINAEYARRFEHNKKREELQKLEDKYGRSSVPLKREAGPHLENDESNASASSSDEEEDDDGILASEALDAQIQATLEAIRHKDPRVYDGRAVFYAEPDEEAQSSAGKNTKQGKPMSLSDYHRRNLLKGNIATDESDDTPTTYAQLQTDLKSVLVREMHAAVNGDDSAQDDRSGDDENNGFLVRKPVKDNAHSKEMHKKSQDLNVGAADKDPEMFLSNFLTSRAWVPSESSKFQPFESDDEEEEYRADLFEEAYNLRFEDPRASNEKILSHARDAAAKYSVRQESTNPRKKARDGERAKKNEARQAREEEKARLRKLKVLEAEEKIRKIKDAAGLRGKSLQEHDWALFLEEGWDDARWEEEMRKWFGDDYYADEDSDHSNQGPNRGKRKLKKPKWEDDIDIEDLVPNFNAEETGTPQIELTDDDSEGGAPIERNQVSDQDDAQTTGNSGPTDKSSKQRKHDEQKKSARQERRKIEQLVDQQMEVDEKLTNFGKKHAGYFRYRETSPTAYGLTAQDILMASDSQLNQYAGLKKMAAFRDSDKKKKDKKRLGKKARLRQWRKDTFGSEQGPQKTLAEVLAGQDVAGDKADTKDFNGVDIRNSKKRKRSRKGKAPNRA</sequence>
<dbReference type="PANTHER" id="PTHR14490">
    <property type="entry name" value="ZINC FINGER, ZZ TYPE"/>
    <property type="match status" value="1"/>
</dbReference>
<feature type="compositionally biased region" description="Basic and acidic residues" evidence="2">
    <location>
        <begin position="362"/>
        <end position="380"/>
    </location>
</feature>
<dbReference type="Pfam" id="PF12936">
    <property type="entry name" value="Kri1_C"/>
    <property type="match status" value="1"/>
</dbReference>
<proteinExistence type="inferred from homology"/>
<evidence type="ECO:0000256" key="2">
    <source>
        <dbReference type="SAM" id="MobiDB-lite"/>
    </source>
</evidence>
<evidence type="ECO:0000256" key="1">
    <source>
        <dbReference type="ARBA" id="ARBA00007473"/>
    </source>
</evidence>
<keyword evidence="5" id="KW-1185">Reference proteome</keyword>
<protein>
    <recommendedName>
        <fullName evidence="3">Kri1-like C-terminal domain-containing protein</fullName>
    </recommendedName>
</protein>
<feature type="domain" description="Kri1-like C-terminal" evidence="3">
    <location>
        <begin position="541"/>
        <end position="630"/>
    </location>
</feature>
<dbReference type="PANTHER" id="PTHR14490:SF5">
    <property type="entry name" value="PROTEIN KRI1 HOMOLOG"/>
    <property type="match status" value="1"/>
</dbReference>
<dbReference type="Pfam" id="PF05178">
    <property type="entry name" value="Kri1"/>
    <property type="match status" value="1"/>
</dbReference>
<feature type="compositionally biased region" description="Polar residues" evidence="2">
    <location>
        <begin position="172"/>
        <end position="181"/>
    </location>
</feature>
<feature type="region of interest" description="Disordered" evidence="2">
    <location>
        <begin position="167"/>
        <end position="191"/>
    </location>
</feature>
<feature type="compositionally biased region" description="Basic residues" evidence="2">
    <location>
        <begin position="669"/>
        <end position="684"/>
    </location>
</feature>
<evidence type="ECO:0000313" key="4">
    <source>
        <dbReference type="EMBL" id="KAL2043050.1"/>
    </source>
</evidence>
<organism evidence="4 5">
    <name type="scientific">Stereocaulon virgatum</name>
    <dbReference type="NCBI Taxonomy" id="373712"/>
    <lineage>
        <taxon>Eukaryota</taxon>
        <taxon>Fungi</taxon>
        <taxon>Dikarya</taxon>
        <taxon>Ascomycota</taxon>
        <taxon>Pezizomycotina</taxon>
        <taxon>Lecanoromycetes</taxon>
        <taxon>OSLEUM clade</taxon>
        <taxon>Lecanoromycetidae</taxon>
        <taxon>Lecanorales</taxon>
        <taxon>Lecanorineae</taxon>
        <taxon>Stereocaulaceae</taxon>
        <taxon>Stereocaulon</taxon>
    </lineage>
</organism>
<evidence type="ECO:0000259" key="3">
    <source>
        <dbReference type="Pfam" id="PF12936"/>
    </source>
</evidence>
<dbReference type="EMBL" id="JBEFKJ010000012">
    <property type="protein sequence ID" value="KAL2043050.1"/>
    <property type="molecule type" value="Genomic_DNA"/>
</dbReference>
<feature type="region of interest" description="Disordered" evidence="2">
    <location>
        <begin position="230"/>
        <end position="275"/>
    </location>
</feature>
<evidence type="ECO:0000313" key="5">
    <source>
        <dbReference type="Proteomes" id="UP001590950"/>
    </source>
</evidence>
<feature type="region of interest" description="Disordered" evidence="2">
    <location>
        <begin position="439"/>
        <end position="549"/>
    </location>
</feature>
<comment type="similarity">
    <text evidence="1">Belongs to the KRI1 family.</text>
</comment>
<dbReference type="Proteomes" id="UP001590950">
    <property type="component" value="Unassembled WGS sequence"/>
</dbReference>
<feature type="compositionally biased region" description="Basic and acidic residues" evidence="2">
    <location>
        <begin position="652"/>
        <end position="662"/>
    </location>
</feature>
<dbReference type="InterPro" id="IPR024626">
    <property type="entry name" value="Kri1-like_C"/>
</dbReference>
<reference evidence="4 5" key="1">
    <citation type="submission" date="2024-09" db="EMBL/GenBank/DDBJ databases">
        <title>Rethinking Asexuality: The Enigmatic Case of Functional Sexual Genes in Lepraria (Stereocaulaceae).</title>
        <authorList>
            <person name="Doellman M."/>
            <person name="Sun Y."/>
            <person name="Barcenas-Pena A."/>
            <person name="Lumbsch H.T."/>
            <person name="Grewe F."/>
        </authorList>
    </citation>
    <scope>NUCLEOTIDE SEQUENCE [LARGE SCALE GENOMIC DNA]</scope>
    <source>
        <strain evidence="4 5">Mercado 3170</strain>
    </source>
</reference>
<feature type="region of interest" description="Disordered" evidence="2">
    <location>
        <begin position="1"/>
        <end position="135"/>
    </location>
</feature>